<feature type="compositionally biased region" description="Basic and acidic residues" evidence="1">
    <location>
        <begin position="52"/>
        <end position="62"/>
    </location>
</feature>
<keyword evidence="2" id="KW-0732">Signal</keyword>
<evidence type="ECO:0000256" key="1">
    <source>
        <dbReference type="SAM" id="MobiDB-lite"/>
    </source>
</evidence>
<comment type="caution">
    <text evidence="3">The sequence shown here is derived from an EMBL/GenBank/DDBJ whole genome shotgun (WGS) entry which is preliminary data.</text>
</comment>
<evidence type="ECO:0008006" key="5">
    <source>
        <dbReference type="Google" id="ProtNLM"/>
    </source>
</evidence>
<proteinExistence type="predicted"/>
<keyword evidence="4" id="KW-1185">Reference proteome</keyword>
<accession>A0A5B7JR77</accession>
<reference evidence="3 4" key="1">
    <citation type="submission" date="2019-05" db="EMBL/GenBank/DDBJ databases">
        <title>Another draft genome of Portunus trituberculatus and its Hox gene families provides insights of decapod evolution.</title>
        <authorList>
            <person name="Jeong J.-H."/>
            <person name="Song I."/>
            <person name="Kim S."/>
            <person name="Choi T."/>
            <person name="Kim D."/>
            <person name="Ryu S."/>
            <person name="Kim W."/>
        </authorList>
    </citation>
    <scope>NUCLEOTIDE SEQUENCE [LARGE SCALE GENOMIC DNA]</scope>
    <source>
        <tissue evidence="3">Muscle</tissue>
    </source>
</reference>
<feature type="chain" id="PRO_5022941603" description="Secreted protein" evidence="2">
    <location>
        <begin position="31"/>
        <end position="77"/>
    </location>
</feature>
<evidence type="ECO:0000256" key="2">
    <source>
        <dbReference type="SAM" id="SignalP"/>
    </source>
</evidence>
<feature type="signal peptide" evidence="2">
    <location>
        <begin position="1"/>
        <end position="30"/>
    </location>
</feature>
<organism evidence="3 4">
    <name type="scientific">Portunus trituberculatus</name>
    <name type="common">Swimming crab</name>
    <name type="synonym">Neptunus trituberculatus</name>
    <dbReference type="NCBI Taxonomy" id="210409"/>
    <lineage>
        <taxon>Eukaryota</taxon>
        <taxon>Metazoa</taxon>
        <taxon>Ecdysozoa</taxon>
        <taxon>Arthropoda</taxon>
        <taxon>Crustacea</taxon>
        <taxon>Multicrustacea</taxon>
        <taxon>Malacostraca</taxon>
        <taxon>Eumalacostraca</taxon>
        <taxon>Eucarida</taxon>
        <taxon>Decapoda</taxon>
        <taxon>Pleocyemata</taxon>
        <taxon>Brachyura</taxon>
        <taxon>Eubrachyura</taxon>
        <taxon>Portunoidea</taxon>
        <taxon>Portunidae</taxon>
        <taxon>Portuninae</taxon>
        <taxon>Portunus</taxon>
    </lineage>
</organism>
<dbReference type="Proteomes" id="UP000324222">
    <property type="component" value="Unassembled WGS sequence"/>
</dbReference>
<evidence type="ECO:0000313" key="4">
    <source>
        <dbReference type="Proteomes" id="UP000324222"/>
    </source>
</evidence>
<protein>
    <recommendedName>
        <fullName evidence="5">Secreted protein</fullName>
    </recommendedName>
</protein>
<sequence length="77" mass="8695">MYINRRLAMKTRFFFFFFVYLLVELARCWSSPLGLDVEVGMGVGVGVDVDVAGRDDPREPPRSDGVMAHRLTNQGTN</sequence>
<dbReference type="AlphaFoldDB" id="A0A5B7JR77"/>
<evidence type="ECO:0000313" key="3">
    <source>
        <dbReference type="EMBL" id="MPC99320.1"/>
    </source>
</evidence>
<dbReference type="EMBL" id="VSRR010117840">
    <property type="protein sequence ID" value="MPC99320.1"/>
    <property type="molecule type" value="Genomic_DNA"/>
</dbReference>
<feature type="region of interest" description="Disordered" evidence="1">
    <location>
        <begin position="52"/>
        <end position="77"/>
    </location>
</feature>
<name>A0A5B7JR77_PORTR</name>
<gene>
    <name evidence="3" type="ORF">E2C01_094727</name>
</gene>